<reference evidence="1" key="1">
    <citation type="submission" date="2023-05" db="EMBL/GenBank/DDBJ databases">
        <title>Genomic Catalog of Human Bladder Bacteria.</title>
        <authorList>
            <person name="Du J."/>
        </authorList>
    </citation>
    <scope>NUCLEOTIDE SEQUENCE</scope>
    <source>
        <strain evidence="1">UMB7974B</strain>
    </source>
</reference>
<comment type="caution">
    <text evidence="1">The sequence shown here is derived from an EMBL/GenBank/DDBJ whole genome shotgun (WGS) entry which is preliminary data.</text>
</comment>
<proteinExistence type="predicted"/>
<sequence>MRLRFEPGICTAGRIGWWRKIYERKNYRYIRNGGNFMNVAFRVVSAVADSAGSSEIG</sequence>
<organism evidence="1 2">
    <name type="scientific">Neisseria mucosa</name>
    <dbReference type="NCBI Taxonomy" id="488"/>
    <lineage>
        <taxon>Bacteria</taxon>
        <taxon>Pseudomonadati</taxon>
        <taxon>Pseudomonadota</taxon>
        <taxon>Betaproteobacteria</taxon>
        <taxon>Neisseriales</taxon>
        <taxon>Neisseriaceae</taxon>
        <taxon>Neisseria</taxon>
    </lineage>
</organism>
<dbReference type="RefSeq" id="WP_285046311.1">
    <property type="nucleotide sequence ID" value="NZ_JASOLC010000036.1"/>
</dbReference>
<dbReference type="AlphaFoldDB" id="A0AAW6ZAA9"/>
<name>A0AAW6ZAA9_NEIMU</name>
<gene>
    <name evidence="1" type="ORF">QP792_07890</name>
</gene>
<dbReference type="Proteomes" id="UP001240589">
    <property type="component" value="Unassembled WGS sequence"/>
</dbReference>
<accession>A0AAW6ZAA9</accession>
<evidence type="ECO:0000313" key="1">
    <source>
        <dbReference type="EMBL" id="MDK8362125.1"/>
    </source>
</evidence>
<dbReference type="EMBL" id="JASPBL010000036">
    <property type="protein sequence ID" value="MDK8362125.1"/>
    <property type="molecule type" value="Genomic_DNA"/>
</dbReference>
<protein>
    <submittedName>
        <fullName evidence="1">Uncharacterized protein</fullName>
    </submittedName>
</protein>
<evidence type="ECO:0000313" key="2">
    <source>
        <dbReference type="Proteomes" id="UP001240589"/>
    </source>
</evidence>